<evidence type="ECO:0000256" key="1">
    <source>
        <dbReference type="SAM" id="MobiDB-lite"/>
    </source>
</evidence>
<evidence type="ECO:0000313" key="2">
    <source>
        <dbReference type="EMBL" id="WAS90931.1"/>
    </source>
</evidence>
<dbReference type="SMART" id="SM00028">
    <property type="entry name" value="TPR"/>
    <property type="match status" value="2"/>
</dbReference>
<organism evidence="2 3">
    <name type="scientific">Nannocystis punicea</name>
    <dbReference type="NCBI Taxonomy" id="2995304"/>
    <lineage>
        <taxon>Bacteria</taxon>
        <taxon>Pseudomonadati</taxon>
        <taxon>Myxococcota</taxon>
        <taxon>Polyangia</taxon>
        <taxon>Nannocystales</taxon>
        <taxon>Nannocystaceae</taxon>
        <taxon>Nannocystis</taxon>
    </lineage>
</organism>
<dbReference type="SUPFAM" id="SSF48452">
    <property type="entry name" value="TPR-like"/>
    <property type="match status" value="1"/>
</dbReference>
<feature type="region of interest" description="Disordered" evidence="1">
    <location>
        <begin position="341"/>
        <end position="364"/>
    </location>
</feature>
<dbReference type="Proteomes" id="UP001164459">
    <property type="component" value="Chromosome"/>
</dbReference>
<dbReference type="InterPro" id="IPR011990">
    <property type="entry name" value="TPR-like_helical_dom_sf"/>
</dbReference>
<dbReference type="EMBL" id="CP114040">
    <property type="protein sequence ID" value="WAS90931.1"/>
    <property type="molecule type" value="Genomic_DNA"/>
</dbReference>
<reference evidence="2" key="1">
    <citation type="submission" date="2022-11" db="EMBL/GenBank/DDBJ databases">
        <title>Minimal conservation of predation-associated metabolite biosynthetic gene clusters underscores biosynthetic potential of Myxococcota including descriptions for ten novel species: Archangium lansinium sp. nov., Myxococcus landrumus sp. nov., Nannocystis bai.</title>
        <authorList>
            <person name="Ahearne A."/>
            <person name="Stevens C."/>
            <person name="Dowd S."/>
        </authorList>
    </citation>
    <scope>NUCLEOTIDE SEQUENCE</scope>
    <source>
        <strain evidence="2">Fl3</strain>
    </source>
</reference>
<name>A0ABY7GVG0_9BACT</name>
<proteinExistence type="predicted"/>
<dbReference type="Gene3D" id="1.25.40.10">
    <property type="entry name" value="Tetratricopeptide repeat domain"/>
    <property type="match status" value="1"/>
</dbReference>
<evidence type="ECO:0008006" key="4">
    <source>
        <dbReference type="Google" id="ProtNLM"/>
    </source>
</evidence>
<feature type="compositionally biased region" description="Acidic residues" evidence="1">
    <location>
        <begin position="346"/>
        <end position="364"/>
    </location>
</feature>
<keyword evidence="3" id="KW-1185">Reference proteome</keyword>
<dbReference type="InterPro" id="IPR019734">
    <property type="entry name" value="TPR_rpt"/>
</dbReference>
<protein>
    <recommendedName>
        <fullName evidence="4">Tetratricopeptide repeat protein</fullName>
    </recommendedName>
</protein>
<evidence type="ECO:0000313" key="3">
    <source>
        <dbReference type="Proteomes" id="UP001164459"/>
    </source>
</evidence>
<gene>
    <name evidence="2" type="ORF">O0S08_32480</name>
</gene>
<sequence length="658" mass="71573">MADVLAIVSAALFDKARDARGRPLRKGSIWATDAYASTNKAIAGKLSGDLWLVTVRDEALWLVAVLERPRHDGRAWQAAANVVPVVDITELASELEFDTGSGVHCERMAMSLQTPRGLTAGDVARLKTAAAGAASSEIAGAELDAAIVKITAAVLGRTEAEVRADGERYATFQIDDGFAEQYLERIDWAKLSLAVDEPSEWLYGRHDFDLRGSLFESEAFEPEATTDRALKALFARQRGWLYGEQLAALVAQKRLPREVLAELSVIGRLRGGTSLIEAMRSLLMLIDFPGHQLEPCEYAETDEDWVDLLATIEPPALREHLALYFQESQAARCCGAYFEGPRAPRDDDDDHDDHDDVDDTDADEVDGCMMFAGDEPRRYEPLAQWMIGEGQGTFCLVRIVDDTIAAVPEFAGQALLRKQARLAPGATPPASGRSDEIVAEPLRDHLVQLDEDDPLRDLLGDGDPHAKLAALAANVRGMGQLLDTVDGYIDDDEYRTALIVLAACGPAVKPKHRPRFEHLRSVALTRLRCFPEALASAQQCLKALRGAKTSDVPAAEVHQLLARSAYHVGELALALDHADRALALEPVFMAAHATRGCVLFAQGDAKAAFKALEKAMKAGSDPDPRSELAADPKYRSLALQYRIPVELSDVEAAALGVE</sequence>
<dbReference type="RefSeq" id="WP_269033258.1">
    <property type="nucleotide sequence ID" value="NZ_CP114040.1"/>
</dbReference>
<accession>A0ABY7GVG0</accession>